<organism evidence="1">
    <name type="scientific">marine metagenome</name>
    <dbReference type="NCBI Taxonomy" id="408172"/>
    <lineage>
        <taxon>unclassified sequences</taxon>
        <taxon>metagenomes</taxon>
        <taxon>ecological metagenomes</taxon>
    </lineage>
</organism>
<accession>A0A381PHN8</accession>
<gene>
    <name evidence="1" type="ORF">METZ01_LOCUS19370</name>
</gene>
<proteinExistence type="predicted"/>
<reference evidence="1" key="1">
    <citation type="submission" date="2018-05" db="EMBL/GenBank/DDBJ databases">
        <authorList>
            <person name="Lanie J.A."/>
            <person name="Ng W.-L."/>
            <person name="Kazmierczak K.M."/>
            <person name="Andrzejewski T.M."/>
            <person name="Davidsen T.M."/>
            <person name="Wayne K.J."/>
            <person name="Tettelin H."/>
            <person name="Glass J.I."/>
            <person name="Rusch D."/>
            <person name="Podicherti R."/>
            <person name="Tsui H.-C.T."/>
            <person name="Winkler M.E."/>
        </authorList>
    </citation>
    <scope>NUCLEOTIDE SEQUENCE</scope>
</reference>
<sequence>MPSSDHRPKLVLSPTLPVMLAGIRTDPAVSDPSASRAVPSCRLTPAPLLEPPGTRCSVESHGFRGVPQWLLTPKPP</sequence>
<protein>
    <submittedName>
        <fullName evidence="1">Uncharacterized protein</fullName>
    </submittedName>
</protein>
<dbReference type="AlphaFoldDB" id="A0A381PHN8"/>
<name>A0A381PHN8_9ZZZZ</name>
<evidence type="ECO:0000313" key="1">
    <source>
        <dbReference type="EMBL" id="SUZ66516.1"/>
    </source>
</evidence>
<dbReference type="EMBL" id="UINC01000986">
    <property type="protein sequence ID" value="SUZ66516.1"/>
    <property type="molecule type" value="Genomic_DNA"/>
</dbReference>